<dbReference type="PANTHER" id="PTHR11473:SF24">
    <property type="entry name" value="PHENYLALANINE-4-HYDROXYLASE"/>
    <property type="match status" value="1"/>
</dbReference>
<evidence type="ECO:0000256" key="3">
    <source>
        <dbReference type="ARBA" id="ARBA00022723"/>
    </source>
</evidence>
<dbReference type="InterPro" id="IPR036329">
    <property type="entry name" value="Aro-AA_hydroxylase_C_sf"/>
</dbReference>
<dbReference type="PANTHER" id="PTHR11473">
    <property type="entry name" value="AROMATIC AMINO ACID HYDROXYLASE"/>
    <property type="match status" value="1"/>
</dbReference>
<name>A0A2W5T5X7_9BACT</name>
<dbReference type="CDD" id="cd00361">
    <property type="entry name" value="arom_aa_hydroxylase"/>
    <property type="match status" value="1"/>
</dbReference>
<evidence type="ECO:0000313" key="10">
    <source>
        <dbReference type="Proteomes" id="UP000249061"/>
    </source>
</evidence>
<evidence type="ECO:0000256" key="5">
    <source>
        <dbReference type="ARBA" id="ARBA00023004"/>
    </source>
</evidence>
<comment type="cofactor">
    <cofactor evidence="1 7">
        <name>Fe(2+)</name>
        <dbReference type="ChEBI" id="CHEBI:29033"/>
    </cofactor>
</comment>
<feature type="binding site" evidence="7">
    <location>
        <position position="130"/>
    </location>
    <ligand>
        <name>Fe cation</name>
        <dbReference type="ChEBI" id="CHEBI:24875"/>
    </ligand>
</feature>
<dbReference type="InterPro" id="IPR019774">
    <property type="entry name" value="Aromatic-AA_hydroxylase_C"/>
</dbReference>
<accession>A0A2W5T5X7</accession>
<evidence type="ECO:0000259" key="8">
    <source>
        <dbReference type="PROSITE" id="PS51410"/>
    </source>
</evidence>
<gene>
    <name evidence="9" type="ORF">DI536_22360</name>
</gene>
<evidence type="ECO:0000313" key="9">
    <source>
        <dbReference type="EMBL" id="PZR09327.1"/>
    </source>
</evidence>
<feature type="binding site" evidence="7">
    <location>
        <position position="215"/>
    </location>
    <ligand>
        <name>Fe cation</name>
        <dbReference type="ChEBI" id="CHEBI:24875"/>
    </ligand>
</feature>
<dbReference type="GO" id="GO:0005506">
    <property type="term" value="F:iron ion binding"/>
    <property type="evidence" value="ECO:0007669"/>
    <property type="project" value="InterPro"/>
</dbReference>
<dbReference type="Gene3D" id="1.10.800.10">
    <property type="entry name" value="Aromatic amino acid hydroxylase"/>
    <property type="match status" value="1"/>
</dbReference>
<dbReference type="InterPro" id="IPR001273">
    <property type="entry name" value="ArAA_hydroxylase"/>
</dbReference>
<reference evidence="9 10" key="1">
    <citation type="submission" date="2017-08" db="EMBL/GenBank/DDBJ databases">
        <title>Infants hospitalized years apart are colonized by the same room-sourced microbial strains.</title>
        <authorList>
            <person name="Brooks B."/>
            <person name="Olm M.R."/>
            <person name="Firek B.A."/>
            <person name="Baker R."/>
            <person name="Thomas B.C."/>
            <person name="Morowitz M.J."/>
            <person name="Banfield J.F."/>
        </authorList>
    </citation>
    <scope>NUCLEOTIDE SEQUENCE [LARGE SCALE GENOMIC DNA]</scope>
    <source>
        <strain evidence="9">S2_003_000_R2_14</strain>
    </source>
</reference>
<dbReference type="GO" id="GO:0016714">
    <property type="term" value="F:oxidoreductase activity, acting on paired donors, with incorporation or reduction of molecular oxygen, reduced pteridine as one donor, and incorporation of one atom of oxygen"/>
    <property type="evidence" value="ECO:0007669"/>
    <property type="project" value="InterPro"/>
</dbReference>
<keyword evidence="6" id="KW-0503">Monooxygenase</keyword>
<feature type="domain" description="Biopterin-dependent aromatic amino acid hydroxylase family profile" evidence="8">
    <location>
        <begin position="1"/>
        <end position="336"/>
    </location>
</feature>
<keyword evidence="3 7" id="KW-0479">Metal-binding</keyword>
<dbReference type="InterPro" id="IPR036951">
    <property type="entry name" value="ArAA_hydroxylase_sf"/>
</dbReference>
<dbReference type="PROSITE" id="PS51410">
    <property type="entry name" value="BH4_AAA_HYDROXYL_2"/>
    <property type="match status" value="1"/>
</dbReference>
<evidence type="ECO:0000256" key="2">
    <source>
        <dbReference type="ARBA" id="ARBA00009712"/>
    </source>
</evidence>
<dbReference type="Proteomes" id="UP000249061">
    <property type="component" value="Unassembled WGS sequence"/>
</dbReference>
<keyword evidence="5 7" id="KW-0408">Iron</keyword>
<protein>
    <submittedName>
        <fullName evidence="9">Aromatic amino acid hydroxylase</fullName>
    </submittedName>
</protein>
<feature type="binding site" evidence="7">
    <location>
        <position position="125"/>
    </location>
    <ligand>
        <name>Fe cation</name>
        <dbReference type="ChEBI" id="CHEBI:24875"/>
    </ligand>
</feature>
<dbReference type="SUPFAM" id="SSF56534">
    <property type="entry name" value="Aromatic aminoacid monoxygenases, catalytic and oligomerization domains"/>
    <property type="match status" value="1"/>
</dbReference>
<proteinExistence type="inferred from homology"/>
<keyword evidence="4" id="KW-0560">Oxidoreductase</keyword>
<dbReference type="AlphaFoldDB" id="A0A2W5T5X7"/>
<dbReference type="Pfam" id="PF00351">
    <property type="entry name" value="Biopterin_H"/>
    <property type="match status" value="2"/>
</dbReference>
<dbReference type="NCBIfam" id="NF010657">
    <property type="entry name" value="PRK14056.1"/>
    <property type="match status" value="1"/>
</dbReference>
<evidence type="ECO:0000256" key="4">
    <source>
        <dbReference type="ARBA" id="ARBA00023002"/>
    </source>
</evidence>
<evidence type="ECO:0000256" key="6">
    <source>
        <dbReference type="ARBA" id="ARBA00023033"/>
    </source>
</evidence>
<comment type="caution">
    <text evidence="9">The sequence shown here is derived from an EMBL/GenBank/DDBJ whole genome shotgun (WGS) entry which is preliminary data.</text>
</comment>
<dbReference type="GO" id="GO:0009072">
    <property type="term" value="P:aromatic amino acid metabolic process"/>
    <property type="evidence" value="ECO:0007669"/>
    <property type="project" value="InterPro"/>
</dbReference>
<dbReference type="EMBL" id="QFQP01000021">
    <property type="protein sequence ID" value="PZR09327.1"/>
    <property type="molecule type" value="Genomic_DNA"/>
</dbReference>
<evidence type="ECO:0000256" key="7">
    <source>
        <dbReference type="PIRSR" id="PIRSR601273-2"/>
    </source>
</evidence>
<evidence type="ECO:0000256" key="1">
    <source>
        <dbReference type="ARBA" id="ARBA00001954"/>
    </source>
</evidence>
<organism evidence="9 10">
    <name type="scientific">Archangium gephyra</name>
    <dbReference type="NCBI Taxonomy" id="48"/>
    <lineage>
        <taxon>Bacteria</taxon>
        <taxon>Pseudomonadati</taxon>
        <taxon>Myxococcota</taxon>
        <taxon>Myxococcia</taxon>
        <taxon>Myxococcales</taxon>
        <taxon>Cystobacterineae</taxon>
        <taxon>Archangiaceae</taxon>
        <taxon>Archangium</taxon>
    </lineage>
</organism>
<sequence>MSTELVELPPHLQRYVVDQDYASYTPRDQSVWRHVLKRLAKHLESRAHSSYLKGLAETGVGLDEIPSLEGMNEKLDRLGWRCVGVRGFVPPAVFTELQARGVLAIAADIRSHKTINYTPAPDIIHESAGHAPILADAAYAAYVRSAGEVGFKAIASAEDRALFEGIRNLSVVKEDPLATPDDVEHAQARLDAAAKSVRYVSESTRASRLYWWTAEYGLVGTLEQPKLYGAGLLSSIGEAEHCLTPEVKKLPLSVECANIAYDITRMQPQLFVARDFRHLNDVLADFKHSLAYIRGGDYGLDEALRSRAVNHLVLRKRGGDIIEITGEVKEVHRSGKDTGPGLTASVIELTGPTMISAGGKCTEIPKRIDSVVLIGSERLPLRGRFSVRLASGVEASGYVVDGHEVVDFRVWLHGRPVPVSTWAYVAVAEAIPSVAGGPADPQRWDDYFGALDSFTAGNSENIARQRKAEELPRELAALYSEVRDMRRSKKADRKRLGEILEASKRFGDEPLLREEVEELLTAN</sequence>
<comment type="similarity">
    <text evidence="2">Belongs to the biopterin-dependent aromatic amino acid hydroxylase family.</text>
</comment>